<evidence type="ECO:0000256" key="4">
    <source>
        <dbReference type="ARBA" id="ARBA00035244"/>
    </source>
</evidence>
<dbReference type="InterPro" id="IPR002136">
    <property type="entry name" value="Ribosomal_uL4"/>
</dbReference>
<keyword evidence="2 5" id="KW-0689">Ribosomal protein</keyword>
<comment type="subunit">
    <text evidence="5">Part of the 50S ribosomal subunit.</text>
</comment>
<organism evidence="7 8">
    <name type="scientific">Candidatus Terrybacteria bacterium CG10_big_fil_rev_8_21_14_0_10_41_10</name>
    <dbReference type="NCBI Taxonomy" id="1975026"/>
    <lineage>
        <taxon>Bacteria</taxon>
        <taxon>Candidatus Terryibacteriota</taxon>
    </lineage>
</organism>
<dbReference type="NCBIfam" id="TIGR03953">
    <property type="entry name" value="rplD_bact"/>
    <property type="match status" value="1"/>
</dbReference>
<dbReference type="GO" id="GO:0006412">
    <property type="term" value="P:translation"/>
    <property type="evidence" value="ECO:0007669"/>
    <property type="project" value="UniProtKB-UniRule"/>
</dbReference>
<keyword evidence="3 5" id="KW-0687">Ribonucleoprotein</keyword>
<gene>
    <name evidence="5" type="primary">rplD</name>
    <name evidence="7" type="ORF">COV02_01880</name>
</gene>
<keyword evidence="5" id="KW-0694">RNA-binding</keyword>
<dbReference type="Gene3D" id="3.40.1370.10">
    <property type="match status" value="1"/>
</dbReference>
<dbReference type="InterPro" id="IPR013005">
    <property type="entry name" value="Ribosomal_uL4-like"/>
</dbReference>
<evidence type="ECO:0000256" key="5">
    <source>
        <dbReference type="HAMAP-Rule" id="MF_01328"/>
    </source>
</evidence>
<comment type="similarity">
    <text evidence="1 5">Belongs to the universal ribosomal protein uL4 family.</text>
</comment>
<sequence>METTIYNQKGEKVSEIKLPETVFGLPWNANLVHQVVVSMMSNKRDPIAHTKGRGDVAGGGRKPWRQKGLGRARHGSIRSPIWVGGGVSHGPINEKDYSRKINKKMKKKAFLTALSRKFKDNEILFLDNLNLSSAKTKEAAGLISSLAKIEGFNKLTSKKGVKAVFATAEKDGNAYRSFKNIPGTNIVEVRNLSLLDVLNNKYLVIAGAEKSISGLAE</sequence>
<reference evidence="8" key="1">
    <citation type="submission" date="2017-09" db="EMBL/GenBank/DDBJ databases">
        <title>Depth-based differentiation of microbial function through sediment-hosted aquifers and enrichment of novel symbionts in the deep terrestrial subsurface.</title>
        <authorList>
            <person name="Probst A.J."/>
            <person name="Ladd B."/>
            <person name="Jarett J.K."/>
            <person name="Geller-Mcgrath D.E."/>
            <person name="Sieber C.M.K."/>
            <person name="Emerson J.B."/>
            <person name="Anantharaman K."/>
            <person name="Thomas B.C."/>
            <person name="Malmstrom R."/>
            <person name="Stieglmeier M."/>
            <person name="Klingl A."/>
            <person name="Woyke T."/>
            <person name="Ryan C.M."/>
            <person name="Banfield J.F."/>
        </authorList>
    </citation>
    <scope>NUCLEOTIDE SEQUENCE [LARGE SCALE GENOMIC DNA]</scope>
</reference>
<dbReference type="PANTHER" id="PTHR10746:SF6">
    <property type="entry name" value="LARGE RIBOSOMAL SUBUNIT PROTEIN UL4M"/>
    <property type="match status" value="1"/>
</dbReference>
<evidence type="ECO:0000256" key="6">
    <source>
        <dbReference type="SAM" id="MobiDB-lite"/>
    </source>
</evidence>
<comment type="function">
    <text evidence="5">Forms part of the polypeptide exit tunnel.</text>
</comment>
<dbReference type="GO" id="GO:0019843">
    <property type="term" value="F:rRNA binding"/>
    <property type="evidence" value="ECO:0007669"/>
    <property type="project" value="UniProtKB-UniRule"/>
</dbReference>
<evidence type="ECO:0000313" key="7">
    <source>
        <dbReference type="EMBL" id="PJE73566.1"/>
    </source>
</evidence>
<dbReference type="SUPFAM" id="SSF52166">
    <property type="entry name" value="Ribosomal protein L4"/>
    <property type="match status" value="1"/>
</dbReference>
<comment type="function">
    <text evidence="5">One of the primary rRNA binding proteins, this protein initially binds near the 5'-end of the 23S rRNA. It is important during the early stages of 50S assembly. It makes multiple contacts with different domains of the 23S rRNA in the assembled 50S subunit and ribosome.</text>
</comment>
<protein>
    <recommendedName>
        <fullName evidence="4 5">Large ribosomal subunit protein uL4</fullName>
    </recommendedName>
</protein>
<name>A0A2M8LAB2_9BACT</name>
<dbReference type="GO" id="GO:0005840">
    <property type="term" value="C:ribosome"/>
    <property type="evidence" value="ECO:0007669"/>
    <property type="project" value="UniProtKB-KW"/>
</dbReference>
<dbReference type="GO" id="GO:1990904">
    <property type="term" value="C:ribonucleoprotein complex"/>
    <property type="evidence" value="ECO:0007669"/>
    <property type="project" value="UniProtKB-KW"/>
</dbReference>
<keyword evidence="5" id="KW-0699">rRNA-binding</keyword>
<evidence type="ECO:0000256" key="3">
    <source>
        <dbReference type="ARBA" id="ARBA00023274"/>
    </source>
</evidence>
<evidence type="ECO:0000313" key="8">
    <source>
        <dbReference type="Proteomes" id="UP000230959"/>
    </source>
</evidence>
<accession>A0A2M8LAB2</accession>
<dbReference type="Pfam" id="PF00573">
    <property type="entry name" value="Ribosomal_L4"/>
    <property type="match status" value="1"/>
</dbReference>
<evidence type="ECO:0000256" key="2">
    <source>
        <dbReference type="ARBA" id="ARBA00022980"/>
    </source>
</evidence>
<evidence type="ECO:0000256" key="1">
    <source>
        <dbReference type="ARBA" id="ARBA00010528"/>
    </source>
</evidence>
<dbReference type="EMBL" id="PFER01000028">
    <property type="protein sequence ID" value="PJE73566.1"/>
    <property type="molecule type" value="Genomic_DNA"/>
</dbReference>
<proteinExistence type="inferred from homology"/>
<comment type="caution">
    <text evidence="7">The sequence shown here is derived from an EMBL/GenBank/DDBJ whole genome shotgun (WGS) entry which is preliminary data.</text>
</comment>
<dbReference type="PANTHER" id="PTHR10746">
    <property type="entry name" value="50S RIBOSOMAL PROTEIN L4"/>
    <property type="match status" value="1"/>
</dbReference>
<dbReference type="HAMAP" id="MF_01328_B">
    <property type="entry name" value="Ribosomal_uL4_B"/>
    <property type="match status" value="1"/>
</dbReference>
<feature type="region of interest" description="Disordered" evidence="6">
    <location>
        <begin position="46"/>
        <end position="70"/>
    </location>
</feature>
<dbReference type="InterPro" id="IPR023574">
    <property type="entry name" value="Ribosomal_uL4_dom_sf"/>
</dbReference>
<dbReference type="Proteomes" id="UP000230959">
    <property type="component" value="Unassembled WGS sequence"/>
</dbReference>
<dbReference type="AlphaFoldDB" id="A0A2M8LAB2"/>
<dbReference type="GO" id="GO:0003735">
    <property type="term" value="F:structural constituent of ribosome"/>
    <property type="evidence" value="ECO:0007669"/>
    <property type="project" value="InterPro"/>
</dbReference>